<dbReference type="PANTHER" id="PTHR46506">
    <property type="entry name" value="OS05G0143600 PROTEIN"/>
    <property type="match status" value="1"/>
</dbReference>
<evidence type="ECO:0000259" key="4">
    <source>
        <dbReference type="PROSITE" id="PS51752"/>
    </source>
</evidence>
<dbReference type="Proteomes" id="UP001172457">
    <property type="component" value="Unassembled WGS sequence"/>
</dbReference>
<evidence type="ECO:0000256" key="1">
    <source>
        <dbReference type="ARBA" id="ARBA00006568"/>
    </source>
</evidence>
<keyword evidence="3" id="KW-0472">Membrane</keyword>
<feature type="transmembrane region" description="Helical" evidence="3">
    <location>
        <begin position="7"/>
        <end position="27"/>
    </location>
</feature>
<dbReference type="Pfam" id="PF01419">
    <property type="entry name" value="Jacalin"/>
    <property type="match status" value="1"/>
</dbReference>
<dbReference type="AlphaFoldDB" id="A0AA38SHM4"/>
<keyword evidence="6" id="KW-1185">Reference proteome</keyword>
<accession>A0AA38SHM4</accession>
<dbReference type="InterPro" id="IPR036404">
    <property type="entry name" value="Jacalin-like_lectin_dom_sf"/>
</dbReference>
<dbReference type="CDD" id="cd09612">
    <property type="entry name" value="Jacalin"/>
    <property type="match status" value="1"/>
</dbReference>
<dbReference type="SMART" id="SM00915">
    <property type="entry name" value="Jacalin"/>
    <property type="match status" value="1"/>
</dbReference>
<feature type="transmembrane region" description="Helical" evidence="3">
    <location>
        <begin position="39"/>
        <end position="61"/>
    </location>
</feature>
<sequence length="231" mass="24819">MVVVDCWWWWWWSTAAGGGSGLMWGLWTGGGGGGGCGTMVVVVASGIIGIIGQLYVMIILLSFHTKEQKFYGPYSTTDGFSLPVTSEKKMNTIHGEIGQGVGNGGANPWTFKPDGSIIGVRIVSGVVIDSIQIIYGDHDHVQDSETYGGGRGTRHTVLFDKDEYITGVTGTIGKFENTTVITSLTFETNKGNTYAFGTEEGIRFSFTRGKVIGFYGSHGDYLNSLGVIFQA</sequence>
<dbReference type="PROSITE" id="PS51752">
    <property type="entry name" value="JACALIN_LECTIN"/>
    <property type="match status" value="1"/>
</dbReference>
<keyword evidence="3" id="KW-0812">Transmembrane</keyword>
<dbReference type="Gene3D" id="2.100.10.30">
    <property type="entry name" value="Jacalin-like lectin domain"/>
    <property type="match status" value="1"/>
</dbReference>
<feature type="domain" description="Jacalin-type lectin" evidence="4">
    <location>
        <begin position="95"/>
        <end position="231"/>
    </location>
</feature>
<name>A0AA38SHM4_9ASTR</name>
<dbReference type="EMBL" id="JARYMX010000030">
    <property type="protein sequence ID" value="KAJ9536350.1"/>
    <property type="molecule type" value="Genomic_DNA"/>
</dbReference>
<comment type="caution">
    <text evidence="5">The sequence shown here is derived from an EMBL/GenBank/DDBJ whole genome shotgun (WGS) entry which is preliminary data.</text>
</comment>
<evidence type="ECO:0000256" key="2">
    <source>
        <dbReference type="ARBA" id="ARBA00022734"/>
    </source>
</evidence>
<protein>
    <recommendedName>
        <fullName evidence="4">Jacalin-type lectin domain-containing protein</fullName>
    </recommendedName>
</protein>
<proteinExistence type="inferred from homology"/>
<dbReference type="GO" id="GO:0030246">
    <property type="term" value="F:carbohydrate binding"/>
    <property type="evidence" value="ECO:0007669"/>
    <property type="project" value="UniProtKB-KW"/>
</dbReference>
<organism evidence="5 6">
    <name type="scientific">Centaurea solstitialis</name>
    <name type="common">yellow star-thistle</name>
    <dbReference type="NCBI Taxonomy" id="347529"/>
    <lineage>
        <taxon>Eukaryota</taxon>
        <taxon>Viridiplantae</taxon>
        <taxon>Streptophyta</taxon>
        <taxon>Embryophyta</taxon>
        <taxon>Tracheophyta</taxon>
        <taxon>Spermatophyta</taxon>
        <taxon>Magnoliopsida</taxon>
        <taxon>eudicotyledons</taxon>
        <taxon>Gunneridae</taxon>
        <taxon>Pentapetalae</taxon>
        <taxon>asterids</taxon>
        <taxon>campanulids</taxon>
        <taxon>Asterales</taxon>
        <taxon>Asteraceae</taxon>
        <taxon>Carduoideae</taxon>
        <taxon>Cardueae</taxon>
        <taxon>Centaureinae</taxon>
        <taxon>Centaurea</taxon>
    </lineage>
</organism>
<gene>
    <name evidence="5" type="ORF">OSB04_un000468</name>
</gene>
<reference evidence="5" key="1">
    <citation type="submission" date="2023-03" db="EMBL/GenBank/DDBJ databases">
        <title>Chromosome-scale reference genome and RAD-based genetic map of yellow starthistle (Centaurea solstitialis) reveal putative structural variation and QTLs associated with invader traits.</title>
        <authorList>
            <person name="Reatini B."/>
            <person name="Cang F.A."/>
            <person name="Jiang Q."/>
            <person name="Mckibben M.T.W."/>
            <person name="Barker M.S."/>
            <person name="Rieseberg L.H."/>
            <person name="Dlugosch K.M."/>
        </authorList>
    </citation>
    <scope>NUCLEOTIDE SEQUENCE</scope>
    <source>
        <strain evidence="5">CAN-66</strain>
        <tissue evidence="5">Leaf</tissue>
    </source>
</reference>
<evidence type="ECO:0000313" key="5">
    <source>
        <dbReference type="EMBL" id="KAJ9536350.1"/>
    </source>
</evidence>
<evidence type="ECO:0000256" key="3">
    <source>
        <dbReference type="SAM" id="Phobius"/>
    </source>
</evidence>
<dbReference type="InterPro" id="IPR033734">
    <property type="entry name" value="Jacalin-like_lectin_dom_plant"/>
</dbReference>
<dbReference type="InterPro" id="IPR001229">
    <property type="entry name" value="Jacalin-like_lectin_dom"/>
</dbReference>
<keyword evidence="2" id="KW-0430">Lectin</keyword>
<comment type="similarity">
    <text evidence="1">Belongs to the jacalin lectin family.</text>
</comment>
<keyword evidence="3" id="KW-1133">Transmembrane helix</keyword>
<evidence type="ECO:0000313" key="6">
    <source>
        <dbReference type="Proteomes" id="UP001172457"/>
    </source>
</evidence>
<dbReference type="SUPFAM" id="SSF51101">
    <property type="entry name" value="Mannose-binding lectins"/>
    <property type="match status" value="1"/>
</dbReference>